<reference evidence="6" key="2">
    <citation type="submission" date="2020-11" db="EMBL/GenBank/DDBJ databases">
        <authorList>
            <person name="McCartney M.A."/>
            <person name="Auch B."/>
            <person name="Kono T."/>
            <person name="Mallez S."/>
            <person name="Becker A."/>
            <person name="Gohl D.M."/>
            <person name="Silverstein K.A.T."/>
            <person name="Koren S."/>
            <person name="Bechman K.B."/>
            <person name="Herman A."/>
            <person name="Abrahante J.E."/>
            <person name="Garbe J."/>
        </authorList>
    </citation>
    <scope>NUCLEOTIDE SEQUENCE</scope>
    <source>
        <strain evidence="6">Duluth1</strain>
        <tissue evidence="6">Whole animal</tissue>
    </source>
</reference>
<dbReference type="Gene3D" id="2.10.70.10">
    <property type="entry name" value="Complement Module, domain 1"/>
    <property type="match status" value="3"/>
</dbReference>
<evidence type="ECO:0000256" key="2">
    <source>
        <dbReference type="ARBA" id="ARBA00022737"/>
    </source>
</evidence>
<dbReference type="PANTHER" id="PTHR19325:SF575">
    <property type="entry name" value="LOCOMOTION-RELATED PROTEIN HIKARU GENKI"/>
    <property type="match status" value="1"/>
</dbReference>
<evidence type="ECO:0000256" key="1">
    <source>
        <dbReference type="ARBA" id="ARBA00022659"/>
    </source>
</evidence>
<keyword evidence="3" id="KW-1015">Disulfide bond</keyword>
<dbReference type="AlphaFoldDB" id="A0A9D4CHV6"/>
<evidence type="ECO:0000256" key="3">
    <source>
        <dbReference type="ARBA" id="ARBA00023157"/>
    </source>
</evidence>
<dbReference type="EMBL" id="JAIWYP010000012">
    <property type="protein sequence ID" value="KAH3724551.1"/>
    <property type="molecule type" value="Genomic_DNA"/>
</dbReference>
<comment type="caution">
    <text evidence="6">The sequence shown here is derived from an EMBL/GenBank/DDBJ whole genome shotgun (WGS) entry which is preliminary data.</text>
</comment>
<dbReference type="InterPro" id="IPR050350">
    <property type="entry name" value="Compl-Cell_Adhes-Reg"/>
</dbReference>
<dbReference type="InterPro" id="IPR035976">
    <property type="entry name" value="Sushi/SCR/CCP_sf"/>
</dbReference>
<dbReference type="InterPro" id="IPR000436">
    <property type="entry name" value="Sushi_SCR_CCP_dom"/>
</dbReference>
<evidence type="ECO:0000313" key="7">
    <source>
        <dbReference type="Proteomes" id="UP000828390"/>
    </source>
</evidence>
<proteinExistence type="predicted"/>
<name>A0A9D4CHV6_DREPO</name>
<feature type="domain" description="Sushi" evidence="5">
    <location>
        <begin position="4"/>
        <end position="64"/>
    </location>
</feature>
<evidence type="ECO:0000313" key="6">
    <source>
        <dbReference type="EMBL" id="KAH3724551.1"/>
    </source>
</evidence>
<protein>
    <recommendedName>
        <fullName evidence="5">Sushi domain-containing protein</fullName>
    </recommendedName>
</protein>
<keyword evidence="4" id="KW-0325">Glycoprotein</keyword>
<sequence>MKECTTDITILNGSAAYNDGRQYLDFAQITCYPGYRLNGTGNNNNVSESVQCLETGNWGIPRGCVRKGKLQNQVYKQILKVKHTGDWREPRGCVKKVCAKGATVENGNVSYKDVNEYLDFAQVTCFTGYKINGTGDNNNVSESLQCLHTGNWQTSQGCVKKECALSIDVENGSPSYNNGVEYLDYAEITCSMGYRIGGRGDNNNVSERLQCLDSGRWEIPKGCVKKGK</sequence>
<evidence type="ECO:0000259" key="5">
    <source>
        <dbReference type="SMART" id="SM00032"/>
    </source>
</evidence>
<keyword evidence="2" id="KW-0677">Repeat</keyword>
<feature type="domain" description="Sushi" evidence="5">
    <location>
        <begin position="98"/>
        <end position="158"/>
    </location>
</feature>
<gene>
    <name evidence="6" type="ORF">DPMN_050371</name>
</gene>
<feature type="domain" description="Sushi" evidence="5">
    <location>
        <begin position="163"/>
        <end position="223"/>
    </location>
</feature>
<keyword evidence="7" id="KW-1185">Reference proteome</keyword>
<dbReference type="Proteomes" id="UP000828390">
    <property type="component" value="Unassembled WGS sequence"/>
</dbReference>
<evidence type="ECO:0000256" key="4">
    <source>
        <dbReference type="ARBA" id="ARBA00023180"/>
    </source>
</evidence>
<accession>A0A9D4CHV6</accession>
<dbReference type="PANTHER" id="PTHR19325">
    <property type="entry name" value="COMPLEMENT COMPONENT-RELATED SUSHI DOMAIN-CONTAINING"/>
    <property type="match status" value="1"/>
</dbReference>
<dbReference type="Pfam" id="PF00084">
    <property type="entry name" value="Sushi"/>
    <property type="match status" value="2"/>
</dbReference>
<dbReference type="SUPFAM" id="SSF57535">
    <property type="entry name" value="Complement control module/SCR domain"/>
    <property type="match status" value="2"/>
</dbReference>
<reference evidence="6" key="1">
    <citation type="journal article" date="2019" name="bioRxiv">
        <title>The Genome of the Zebra Mussel, Dreissena polymorpha: A Resource for Invasive Species Research.</title>
        <authorList>
            <person name="McCartney M.A."/>
            <person name="Auch B."/>
            <person name="Kono T."/>
            <person name="Mallez S."/>
            <person name="Zhang Y."/>
            <person name="Obille A."/>
            <person name="Becker A."/>
            <person name="Abrahante J.E."/>
            <person name="Garbe J."/>
            <person name="Badalamenti J.P."/>
            <person name="Herman A."/>
            <person name="Mangelson H."/>
            <person name="Liachko I."/>
            <person name="Sullivan S."/>
            <person name="Sone E.D."/>
            <person name="Koren S."/>
            <person name="Silverstein K.A.T."/>
            <person name="Beckman K.B."/>
            <person name="Gohl D.M."/>
        </authorList>
    </citation>
    <scope>NUCLEOTIDE SEQUENCE</scope>
    <source>
        <strain evidence="6">Duluth1</strain>
        <tissue evidence="6">Whole animal</tissue>
    </source>
</reference>
<dbReference type="SMART" id="SM00032">
    <property type="entry name" value="CCP"/>
    <property type="match status" value="3"/>
</dbReference>
<organism evidence="6 7">
    <name type="scientific">Dreissena polymorpha</name>
    <name type="common">Zebra mussel</name>
    <name type="synonym">Mytilus polymorpha</name>
    <dbReference type="NCBI Taxonomy" id="45954"/>
    <lineage>
        <taxon>Eukaryota</taxon>
        <taxon>Metazoa</taxon>
        <taxon>Spiralia</taxon>
        <taxon>Lophotrochozoa</taxon>
        <taxon>Mollusca</taxon>
        <taxon>Bivalvia</taxon>
        <taxon>Autobranchia</taxon>
        <taxon>Heteroconchia</taxon>
        <taxon>Euheterodonta</taxon>
        <taxon>Imparidentia</taxon>
        <taxon>Neoheterodontei</taxon>
        <taxon>Myida</taxon>
        <taxon>Dreissenoidea</taxon>
        <taxon>Dreissenidae</taxon>
        <taxon>Dreissena</taxon>
    </lineage>
</organism>
<keyword evidence="1" id="KW-0768">Sushi</keyword>